<reference evidence="2" key="1">
    <citation type="journal article" date="2019" name="Int. J. Syst. Evol. Microbiol.">
        <title>The Global Catalogue of Microorganisms (GCM) 10K type strain sequencing project: providing services to taxonomists for standard genome sequencing and annotation.</title>
        <authorList>
            <consortium name="The Broad Institute Genomics Platform"/>
            <consortium name="The Broad Institute Genome Sequencing Center for Infectious Disease"/>
            <person name="Wu L."/>
            <person name="Ma J."/>
        </authorList>
    </citation>
    <scope>NUCLEOTIDE SEQUENCE [LARGE SCALE GENOMIC DNA]</scope>
    <source>
        <strain evidence="2">KCTC 52438</strain>
    </source>
</reference>
<accession>A0ABV7HGQ8</accession>
<name>A0ABV7HGQ8_9GAMM</name>
<evidence type="ECO:0000313" key="2">
    <source>
        <dbReference type="Proteomes" id="UP001595476"/>
    </source>
</evidence>
<comment type="caution">
    <text evidence="1">The sequence shown here is derived from an EMBL/GenBank/DDBJ whole genome shotgun (WGS) entry which is preliminary data.</text>
</comment>
<proteinExistence type="predicted"/>
<dbReference type="InterPro" id="IPR021516">
    <property type="entry name" value="DUF3179"/>
</dbReference>
<keyword evidence="2" id="KW-1185">Reference proteome</keyword>
<organism evidence="1 2">
    <name type="scientific">Litoribrevibacter euphylliae</name>
    <dbReference type="NCBI Taxonomy" id="1834034"/>
    <lineage>
        <taxon>Bacteria</taxon>
        <taxon>Pseudomonadati</taxon>
        <taxon>Pseudomonadota</taxon>
        <taxon>Gammaproteobacteria</taxon>
        <taxon>Oceanospirillales</taxon>
        <taxon>Oceanospirillaceae</taxon>
        <taxon>Litoribrevibacter</taxon>
    </lineage>
</organism>
<dbReference type="Pfam" id="PF11376">
    <property type="entry name" value="DUF3179"/>
    <property type="match status" value="1"/>
</dbReference>
<dbReference type="EMBL" id="JBHRSZ010000004">
    <property type="protein sequence ID" value="MFC3151310.1"/>
    <property type="molecule type" value="Genomic_DNA"/>
</dbReference>
<protein>
    <submittedName>
        <fullName evidence="1">DUF3179 domain-containing protein</fullName>
    </submittedName>
</protein>
<evidence type="ECO:0000313" key="1">
    <source>
        <dbReference type="EMBL" id="MFC3151310.1"/>
    </source>
</evidence>
<sequence length="303" mass="34530">MNGFKIESPLIPADEIMHGGPPRDGIPAIDDPEFITRSESNLNATDKVLGVTLNNQAKAYPINILNYHELVNDELDGHPITVSFCPLCGTGIVFNASSPQKRMTFGVSGLLYNSDLLMYDRETESLWSQIEGRAISGPLKGTILERLPVEHTFWQDWQQRHPNTLVLSEDTGYWRNYQNTPYPNYDKTKRTYFPVNHTDRRYHPKSLVIGIEMNGHYKAYPFAELQKATNPLHDNFQGKALRVHYNPETQSARIEDSKGQTIVTLTAFWFAWIAFHPDSEVYQNLSKNKSSKSESPNNKPSEE</sequence>
<gene>
    <name evidence="1" type="ORF">ACFOEK_09760</name>
</gene>
<dbReference type="Proteomes" id="UP001595476">
    <property type="component" value="Unassembled WGS sequence"/>
</dbReference>